<dbReference type="InterPro" id="IPR012899">
    <property type="entry name" value="LTXXQ"/>
</dbReference>
<organism evidence="3 4">
    <name type="scientific">Pararobbsia silviterrae</name>
    <dbReference type="NCBI Taxonomy" id="1792498"/>
    <lineage>
        <taxon>Bacteria</taxon>
        <taxon>Pseudomonadati</taxon>
        <taxon>Pseudomonadota</taxon>
        <taxon>Betaproteobacteria</taxon>
        <taxon>Burkholderiales</taxon>
        <taxon>Burkholderiaceae</taxon>
        <taxon>Pararobbsia</taxon>
    </lineage>
</organism>
<name>A0A494YFQ6_9BURK</name>
<protein>
    <submittedName>
        <fullName evidence="3">Periplasmic heavy metal sensor</fullName>
    </submittedName>
</protein>
<keyword evidence="4" id="KW-1185">Reference proteome</keyword>
<feature type="compositionally biased region" description="Basic residues" evidence="1">
    <location>
        <begin position="43"/>
        <end position="53"/>
    </location>
</feature>
<dbReference type="Pfam" id="PF07813">
    <property type="entry name" value="LTXXQ"/>
    <property type="match status" value="1"/>
</dbReference>
<dbReference type="Proteomes" id="UP000270342">
    <property type="component" value="Unassembled WGS sequence"/>
</dbReference>
<sequence>MFRKTTFTAAIAGIATTLALTAGGVAFAQSAAPGAPSGPHGGGWHHHHGHRHHGGLEHELMKVQPQLNLNAQQQALWQTAVNTTKANREQARALRKSDMAQFRSQLQAPILDLSALHAERQQQFQKFQQLHEQTEQAWLNVYNGLNDQQKTLVSAVIKADLAELRLRHGGPKQDWQHRQPASGAAAQ</sequence>
<evidence type="ECO:0000313" key="4">
    <source>
        <dbReference type="Proteomes" id="UP000270342"/>
    </source>
</evidence>
<evidence type="ECO:0000256" key="2">
    <source>
        <dbReference type="SAM" id="SignalP"/>
    </source>
</evidence>
<evidence type="ECO:0000313" key="3">
    <source>
        <dbReference type="EMBL" id="RKP59183.1"/>
    </source>
</evidence>
<dbReference type="EMBL" id="RBZU01000001">
    <property type="protein sequence ID" value="RKP59183.1"/>
    <property type="molecule type" value="Genomic_DNA"/>
</dbReference>
<dbReference type="RefSeq" id="WP_121083823.1">
    <property type="nucleotide sequence ID" value="NZ_RBZU01000001.1"/>
</dbReference>
<gene>
    <name evidence="3" type="ORF">D7S86_04610</name>
</gene>
<comment type="caution">
    <text evidence="3">The sequence shown here is derived from an EMBL/GenBank/DDBJ whole genome shotgun (WGS) entry which is preliminary data.</text>
</comment>
<feature type="signal peptide" evidence="2">
    <location>
        <begin position="1"/>
        <end position="28"/>
    </location>
</feature>
<accession>A0A494YFQ6</accession>
<dbReference type="Gene3D" id="1.20.120.1490">
    <property type="match status" value="1"/>
</dbReference>
<evidence type="ECO:0000256" key="1">
    <source>
        <dbReference type="SAM" id="MobiDB-lite"/>
    </source>
</evidence>
<reference evidence="3 4" key="1">
    <citation type="submission" date="2018-10" db="EMBL/GenBank/DDBJ databases">
        <title>Robbsia sp. DHC34, isolated from soil.</title>
        <authorList>
            <person name="Gao Z.-H."/>
            <person name="Qiu L.-H."/>
        </authorList>
    </citation>
    <scope>NUCLEOTIDE SEQUENCE [LARGE SCALE GENOMIC DNA]</scope>
    <source>
        <strain evidence="3 4">DHC34</strain>
    </source>
</reference>
<feature type="chain" id="PRO_5019790361" evidence="2">
    <location>
        <begin position="29"/>
        <end position="187"/>
    </location>
</feature>
<feature type="region of interest" description="Disordered" evidence="1">
    <location>
        <begin position="168"/>
        <end position="187"/>
    </location>
</feature>
<feature type="region of interest" description="Disordered" evidence="1">
    <location>
        <begin position="31"/>
        <end position="56"/>
    </location>
</feature>
<proteinExistence type="predicted"/>
<dbReference type="AlphaFoldDB" id="A0A494YFQ6"/>
<keyword evidence="2" id="KW-0732">Signal</keyword>
<dbReference type="OrthoDB" id="9035603at2"/>